<feature type="compositionally biased region" description="Basic and acidic residues" evidence="1">
    <location>
        <begin position="72"/>
        <end position="84"/>
    </location>
</feature>
<evidence type="ECO:0000313" key="2">
    <source>
        <dbReference type="EMBL" id="KAK3799890.1"/>
    </source>
</evidence>
<gene>
    <name evidence="2" type="ORF">RRG08_044651</name>
</gene>
<evidence type="ECO:0000256" key="1">
    <source>
        <dbReference type="SAM" id="MobiDB-lite"/>
    </source>
</evidence>
<feature type="region of interest" description="Disordered" evidence="1">
    <location>
        <begin position="24"/>
        <end position="84"/>
    </location>
</feature>
<sequence>MCLGGPTPHPIRSFTLCHLRNDAHAEERRKDRATKINRSDAHHRTGQTERRGGKTEPPKSIDQMHTIGPARPRGEKERQSHQNQ</sequence>
<dbReference type="EMBL" id="JAWDGP010000529">
    <property type="protein sequence ID" value="KAK3799890.1"/>
    <property type="molecule type" value="Genomic_DNA"/>
</dbReference>
<organism evidence="2 3">
    <name type="scientific">Elysia crispata</name>
    <name type="common">lettuce slug</name>
    <dbReference type="NCBI Taxonomy" id="231223"/>
    <lineage>
        <taxon>Eukaryota</taxon>
        <taxon>Metazoa</taxon>
        <taxon>Spiralia</taxon>
        <taxon>Lophotrochozoa</taxon>
        <taxon>Mollusca</taxon>
        <taxon>Gastropoda</taxon>
        <taxon>Heterobranchia</taxon>
        <taxon>Euthyneura</taxon>
        <taxon>Panpulmonata</taxon>
        <taxon>Sacoglossa</taxon>
        <taxon>Placobranchoidea</taxon>
        <taxon>Plakobranchidae</taxon>
        <taxon>Elysia</taxon>
    </lineage>
</organism>
<reference evidence="2" key="1">
    <citation type="journal article" date="2023" name="G3 (Bethesda)">
        <title>A reference genome for the long-term kleptoplast-retaining sea slug Elysia crispata morphotype clarki.</title>
        <authorList>
            <person name="Eastman K.E."/>
            <person name="Pendleton A.L."/>
            <person name="Shaikh M.A."/>
            <person name="Suttiyut T."/>
            <person name="Ogas R."/>
            <person name="Tomko P."/>
            <person name="Gavelis G."/>
            <person name="Widhalm J.R."/>
            <person name="Wisecaver J.H."/>
        </authorList>
    </citation>
    <scope>NUCLEOTIDE SEQUENCE</scope>
    <source>
        <strain evidence="2">ECLA1</strain>
    </source>
</reference>
<comment type="caution">
    <text evidence="2">The sequence shown here is derived from an EMBL/GenBank/DDBJ whole genome shotgun (WGS) entry which is preliminary data.</text>
</comment>
<protein>
    <submittedName>
        <fullName evidence="2">Uncharacterized protein</fullName>
    </submittedName>
</protein>
<evidence type="ECO:0000313" key="3">
    <source>
        <dbReference type="Proteomes" id="UP001283361"/>
    </source>
</evidence>
<dbReference type="Proteomes" id="UP001283361">
    <property type="component" value="Unassembled WGS sequence"/>
</dbReference>
<name>A0AAE1EAU9_9GAST</name>
<proteinExistence type="predicted"/>
<feature type="compositionally biased region" description="Basic and acidic residues" evidence="1">
    <location>
        <begin position="24"/>
        <end position="59"/>
    </location>
</feature>
<keyword evidence="3" id="KW-1185">Reference proteome</keyword>
<accession>A0AAE1EAU9</accession>
<dbReference type="AlphaFoldDB" id="A0AAE1EAU9"/>